<evidence type="ECO:0000313" key="3">
    <source>
        <dbReference type="Proteomes" id="UP000030669"/>
    </source>
</evidence>
<sequence>MAVATISAVTSLPTPPPSQLSFDMASTSKSPLAGMPIDQHVAGLAISAEVPTPQQTRVRYERKLGDSELSYYLPSRANGVNDMYLHLGFKAPEHFTTRARVSTVWAIMRLRHPLLAARVDMQEGVYDDVRFVYYSPSSVDDAILDASENLEYRTQDKDELISSYLNGPRTLSNDRVSYLILSQPSSQLIPSPPRTPTSSTSSSSQDAPSEIEGSYDLLICAAHFLGDGMALHQFAHDFFTLLGGEKTQSELVELLRHEWESRRTADVLPPALEDNLPVTGNKFRRAAVKVEFQKNQDRLIGGQTFSRAAGKPRRTIVPTVAFDEERTRAMLKRCKENGVSISAALFALCNVVWARMASKKELPMMMYSALNLRPYFPVQPPHPSYWFLAVGYFNVILPSFLPSDCDERRIFWHRARQAKAQSAAAAKSKMIKERTQEMAKERGARARQWAGEDDEKERMEQAKAAGVVLPAAAPALAPAQQPKPPAKVNPKPPSQALIGLSLLGNLDGIYKHQSFPAIKMHTLTTGSRQRPGGMLLFGYTFVGKLWISLGYDVNGFGEDAGVFWERLIDAVDEFLG</sequence>
<proteinExistence type="predicted"/>
<dbReference type="Gene3D" id="3.30.559.30">
    <property type="entry name" value="Nonribosomal peptide synthetase, condensation domain"/>
    <property type="match status" value="1"/>
</dbReference>
<dbReference type="OMA" id="LICAMHF"/>
<dbReference type="HOGENOM" id="CLU_016660_0_0_1"/>
<organism evidence="2 3">
    <name type="scientific">Gloeophyllum trabeum (strain ATCC 11539 / FP-39264 / Madison 617)</name>
    <name type="common">Brown rot fungus</name>
    <dbReference type="NCBI Taxonomy" id="670483"/>
    <lineage>
        <taxon>Eukaryota</taxon>
        <taxon>Fungi</taxon>
        <taxon>Dikarya</taxon>
        <taxon>Basidiomycota</taxon>
        <taxon>Agaricomycotina</taxon>
        <taxon>Agaricomycetes</taxon>
        <taxon>Gloeophyllales</taxon>
        <taxon>Gloeophyllaceae</taxon>
        <taxon>Gloeophyllum</taxon>
    </lineage>
</organism>
<accession>S7QLV4</accession>
<dbReference type="KEGG" id="gtr:GLOTRDRAFT_135113"/>
<evidence type="ECO:0000313" key="2">
    <source>
        <dbReference type="EMBL" id="EPQ60428.1"/>
    </source>
</evidence>
<dbReference type="STRING" id="670483.S7QLV4"/>
<reference evidence="2 3" key="1">
    <citation type="journal article" date="2012" name="Science">
        <title>The Paleozoic origin of enzymatic lignin decomposition reconstructed from 31 fungal genomes.</title>
        <authorList>
            <person name="Floudas D."/>
            <person name="Binder M."/>
            <person name="Riley R."/>
            <person name="Barry K."/>
            <person name="Blanchette R.A."/>
            <person name="Henrissat B."/>
            <person name="Martinez A.T."/>
            <person name="Otillar R."/>
            <person name="Spatafora J.W."/>
            <person name="Yadav J.S."/>
            <person name="Aerts A."/>
            <person name="Benoit I."/>
            <person name="Boyd A."/>
            <person name="Carlson A."/>
            <person name="Copeland A."/>
            <person name="Coutinho P.M."/>
            <person name="de Vries R.P."/>
            <person name="Ferreira P."/>
            <person name="Findley K."/>
            <person name="Foster B."/>
            <person name="Gaskell J."/>
            <person name="Glotzer D."/>
            <person name="Gorecki P."/>
            <person name="Heitman J."/>
            <person name="Hesse C."/>
            <person name="Hori C."/>
            <person name="Igarashi K."/>
            <person name="Jurgens J.A."/>
            <person name="Kallen N."/>
            <person name="Kersten P."/>
            <person name="Kohler A."/>
            <person name="Kuees U."/>
            <person name="Kumar T.K.A."/>
            <person name="Kuo A."/>
            <person name="LaButti K."/>
            <person name="Larrondo L.F."/>
            <person name="Lindquist E."/>
            <person name="Ling A."/>
            <person name="Lombard V."/>
            <person name="Lucas S."/>
            <person name="Lundell T."/>
            <person name="Martin R."/>
            <person name="McLaughlin D.J."/>
            <person name="Morgenstern I."/>
            <person name="Morin E."/>
            <person name="Murat C."/>
            <person name="Nagy L.G."/>
            <person name="Nolan M."/>
            <person name="Ohm R.A."/>
            <person name="Patyshakuliyeva A."/>
            <person name="Rokas A."/>
            <person name="Ruiz-Duenas F.J."/>
            <person name="Sabat G."/>
            <person name="Salamov A."/>
            <person name="Samejima M."/>
            <person name="Schmutz J."/>
            <person name="Slot J.C."/>
            <person name="St John F."/>
            <person name="Stenlid J."/>
            <person name="Sun H."/>
            <person name="Sun S."/>
            <person name="Syed K."/>
            <person name="Tsang A."/>
            <person name="Wiebenga A."/>
            <person name="Young D."/>
            <person name="Pisabarro A."/>
            <person name="Eastwood D.C."/>
            <person name="Martin F."/>
            <person name="Cullen D."/>
            <person name="Grigoriev I.V."/>
            <person name="Hibbett D.S."/>
        </authorList>
    </citation>
    <scope>NUCLEOTIDE SEQUENCE [LARGE SCALE GENOMIC DNA]</scope>
    <source>
        <strain evidence="2 3">ATCC 11539</strain>
    </source>
</reference>
<dbReference type="Gene3D" id="3.30.559.10">
    <property type="entry name" value="Chloramphenicol acetyltransferase-like domain"/>
    <property type="match status" value="1"/>
</dbReference>
<dbReference type="OrthoDB" id="3355480at2759"/>
<evidence type="ECO:0000256" key="1">
    <source>
        <dbReference type="SAM" id="MobiDB-lite"/>
    </source>
</evidence>
<dbReference type="eggNOG" id="ENOG502QWC3">
    <property type="taxonomic scope" value="Eukaryota"/>
</dbReference>
<dbReference type="AlphaFoldDB" id="S7QLV4"/>
<dbReference type="EMBL" id="KB469296">
    <property type="protein sequence ID" value="EPQ60428.1"/>
    <property type="molecule type" value="Genomic_DNA"/>
</dbReference>
<dbReference type="Proteomes" id="UP000030669">
    <property type="component" value="Unassembled WGS sequence"/>
</dbReference>
<feature type="region of interest" description="Disordered" evidence="1">
    <location>
        <begin position="185"/>
        <end position="209"/>
    </location>
</feature>
<keyword evidence="3" id="KW-1185">Reference proteome</keyword>
<feature type="region of interest" description="Disordered" evidence="1">
    <location>
        <begin position="1"/>
        <end position="25"/>
    </location>
</feature>
<dbReference type="PANTHER" id="PTHR28037:SF1">
    <property type="entry name" value="ALCOHOL O-ACETYLTRANSFERASE 1-RELATED"/>
    <property type="match status" value="1"/>
</dbReference>
<protein>
    <submittedName>
        <fullName evidence="2">Uncharacterized protein</fullName>
    </submittedName>
</protein>
<dbReference type="GeneID" id="19303254"/>
<dbReference type="SUPFAM" id="SSF52777">
    <property type="entry name" value="CoA-dependent acyltransferases"/>
    <property type="match status" value="1"/>
</dbReference>
<dbReference type="InterPro" id="IPR052058">
    <property type="entry name" value="Alcohol_O-acetyltransferase"/>
</dbReference>
<dbReference type="RefSeq" id="XP_007860840.1">
    <property type="nucleotide sequence ID" value="XM_007862649.1"/>
</dbReference>
<gene>
    <name evidence="2" type="ORF">GLOTRDRAFT_135113</name>
</gene>
<dbReference type="PANTHER" id="PTHR28037">
    <property type="entry name" value="ALCOHOL O-ACETYLTRANSFERASE 1-RELATED"/>
    <property type="match status" value="1"/>
</dbReference>
<name>S7QLV4_GLOTA</name>
<dbReference type="InterPro" id="IPR023213">
    <property type="entry name" value="CAT-like_dom_sf"/>
</dbReference>